<gene>
    <name evidence="2" type="ORF">F0475_02375</name>
</gene>
<reference evidence="2 3" key="1">
    <citation type="submission" date="2019-09" db="EMBL/GenBank/DDBJ databases">
        <title>Prevotella A2879 sp. nov., isolated from an abscess of a patient.</title>
        <authorList>
            <person name="Buhl M."/>
            <person name="Oberhettinger P."/>
        </authorList>
    </citation>
    <scope>NUCLEOTIDE SEQUENCE [LARGE SCALE GENOMIC DNA]</scope>
    <source>
        <strain evidence="2 3">A2879</strain>
    </source>
</reference>
<sequence>MMNKYYFKRKTKDAHSEEKPHRKKSTRSKPNLTKKLDKVFSAYIRLRDAMPSGYFKCISCGQIKPFEQADCGHFFSRKNMSVRFDEDDCHAECRGCNRFSSDHLIAYQANLIRKIGMQRFELLSAKAHQAKHWSDFELEAMIKHYTAEVKRLSSLKGIRVNI</sequence>
<name>A0A7C9HPG7_9BACT</name>
<organism evidence="2 3">
    <name type="scientific">Prevotella vespertina</name>
    <dbReference type="NCBI Taxonomy" id="2608404"/>
    <lineage>
        <taxon>Bacteria</taxon>
        <taxon>Pseudomonadati</taxon>
        <taxon>Bacteroidota</taxon>
        <taxon>Bacteroidia</taxon>
        <taxon>Bacteroidales</taxon>
        <taxon>Prevotellaceae</taxon>
        <taxon>Prevotella</taxon>
    </lineage>
</organism>
<dbReference type="Proteomes" id="UP000482295">
    <property type="component" value="Unassembled WGS sequence"/>
</dbReference>
<feature type="region of interest" description="Disordered" evidence="1">
    <location>
        <begin position="1"/>
        <end position="30"/>
    </location>
</feature>
<accession>A0A7C9HPG7</accession>
<evidence type="ECO:0000313" key="3">
    <source>
        <dbReference type="Proteomes" id="UP000482295"/>
    </source>
</evidence>
<dbReference type="EMBL" id="VVIQ01000002">
    <property type="protein sequence ID" value="MUL27187.1"/>
    <property type="molecule type" value="Genomic_DNA"/>
</dbReference>
<proteinExistence type="predicted"/>
<protein>
    <submittedName>
        <fullName evidence="2">Recombinase</fullName>
    </submittedName>
</protein>
<keyword evidence="3" id="KW-1185">Reference proteome</keyword>
<feature type="compositionally biased region" description="Basic residues" evidence="1">
    <location>
        <begin position="1"/>
        <end position="12"/>
    </location>
</feature>
<dbReference type="InterPro" id="IPR008713">
    <property type="entry name" value="Phage_lambda_NinG"/>
</dbReference>
<evidence type="ECO:0000313" key="2">
    <source>
        <dbReference type="EMBL" id="MUL27187.1"/>
    </source>
</evidence>
<comment type="caution">
    <text evidence="2">The sequence shown here is derived from an EMBL/GenBank/DDBJ whole genome shotgun (WGS) entry which is preliminary data.</text>
</comment>
<dbReference type="AlphaFoldDB" id="A0A7C9HPG7"/>
<evidence type="ECO:0000256" key="1">
    <source>
        <dbReference type="SAM" id="MobiDB-lite"/>
    </source>
</evidence>
<dbReference type="Pfam" id="PF05766">
    <property type="entry name" value="NinG"/>
    <property type="match status" value="1"/>
</dbReference>
<dbReference type="RefSeq" id="WP_155715222.1">
    <property type="nucleotide sequence ID" value="NZ_VVIQ01000002.1"/>
</dbReference>